<evidence type="ECO:0000259" key="1">
    <source>
        <dbReference type="Pfam" id="PF01498"/>
    </source>
</evidence>
<dbReference type="Pfam" id="PF01498">
    <property type="entry name" value="HTH_Tnp_Tc3_2"/>
    <property type="match status" value="1"/>
</dbReference>
<name>A0A8C4QBD4_EPTBU</name>
<dbReference type="AlphaFoldDB" id="A0A8C4QBD4"/>
<dbReference type="GO" id="GO:0003677">
    <property type="term" value="F:DNA binding"/>
    <property type="evidence" value="ECO:0007669"/>
    <property type="project" value="InterPro"/>
</dbReference>
<organism evidence="2 3">
    <name type="scientific">Eptatretus burgeri</name>
    <name type="common">Inshore hagfish</name>
    <dbReference type="NCBI Taxonomy" id="7764"/>
    <lineage>
        <taxon>Eukaryota</taxon>
        <taxon>Metazoa</taxon>
        <taxon>Chordata</taxon>
        <taxon>Craniata</taxon>
        <taxon>Vertebrata</taxon>
        <taxon>Cyclostomata</taxon>
        <taxon>Myxini</taxon>
        <taxon>Myxiniformes</taxon>
        <taxon>Myxinidae</taxon>
        <taxon>Eptatretinae</taxon>
        <taxon>Eptatretus</taxon>
    </lineage>
</organism>
<protein>
    <recommendedName>
        <fullName evidence="1">Transposase Tc1-like domain-containing protein</fullName>
    </recommendedName>
</protein>
<dbReference type="OMA" id="AVKWSNE"/>
<evidence type="ECO:0000313" key="2">
    <source>
        <dbReference type="Ensembl" id="ENSEBUP00000012528.1"/>
    </source>
</evidence>
<dbReference type="GO" id="GO:0006313">
    <property type="term" value="P:DNA transposition"/>
    <property type="evidence" value="ECO:0007669"/>
    <property type="project" value="InterPro"/>
</dbReference>
<dbReference type="Ensembl" id="ENSEBUT00000013104.1">
    <property type="protein sequence ID" value="ENSEBUP00000012528.1"/>
    <property type="gene ID" value="ENSEBUG00000007965.1"/>
</dbReference>
<sequence length="130" mass="14655">MLGRIVGQSEGGVSQHQIAQNLGIPLSSVNRVIVQFTSEGEESTASRSGRPGPSERCLRAVKWSNEKTLRCKAADVAEVIQVNSRTAVRYLHQLGYYGRATRRKPLLRPANIQRRKKWADEIANRPLKFW</sequence>
<reference evidence="2" key="1">
    <citation type="submission" date="2025-08" db="UniProtKB">
        <authorList>
            <consortium name="Ensembl"/>
        </authorList>
    </citation>
    <scope>IDENTIFICATION</scope>
</reference>
<dbReference type="InterPro" id="IPR002492">
    <property type="entry name" value="Transposase_Tc1-like"/>
</dbReference>
<feature type="domain" description="Transposase Tc1-like" evidence="1">
    <location>
        <begin position="80"/>
        <end position="121"/>
    </location>
</feature>
<dbReference type="GeneTree" id="ENSGT00940000169115"/>
<reference evidence="2" key="2">
    <citation type="submission" date="2025-09" db="UniProtKB">
        <authorList>
            <consortium name="Ensembl"/>
        </authorList>
    </citation>
    <scope>IDENTIFICATION</scope>
</reference>
<evidence type="ECO:0000313" key="3">
    <source>
        <dbReference type="Proteomes" id="UP000694388"/>
    </source>
</evidence>
<proteinExistence type="predicted"/>
<dbReference type="GO" id="GO:0015074">
    <property type="term" value="P:DNA integration"/>
    <property type="evidence" value="ECO:0007669"/>
    <property type="project" value="InterPro"/>
</dbReference>
<accession>A0A8C4QBD4</accession>
<dbReference type="Proteomes" id="UP000694388">
    <property type="component" value="Unplaced"/>
</dbReference>
<keyword evidence="3" id="KW-1185">Reference proteome</keyword>